<dbReference type="InParanoid" id="E9HL18"/>
<dbReference type="Proteomes" id="UP000000305">
    <property type="component" value="Unassembled WGS sequence"/>
</dbReference>
<gene>
    <name evidence="2" type="ORF">DAPPUDRAFT_115341</name>
</gene>
<feature type="compositionally biased region" description="Basic and acidic residues" evidence="1">
    <location>
        <begin position="274"/>
        <end position="283"/>
    </location>
</feature>
<sequence length="372" mass="41469">MGLPQPQRPCAHLARSSRVGEQSVESKESSQPCHPPSLVAAIVQQSQRSCFGALEVVIPEVLWRFSPLHLGIFLNFSPVRHLLAASARQSAICWLRIPASPPLSFWFCVCRQFRNCVGCVCPPVRHFVWLRLPASPPLFIFVCKVPRGSHRLSFLSVPIVLHPVVSRRLFSIVSSTGHQPIAVSRNIYDHLVFSSPCCIVCLYSSSRLRKGVSPFQLQTAARSVEKARAEARSKEEAKDFRRAPYTKLNDQHSGRPPPPRDHSFVPVGSSQPSVREKEAKREAVYVPEDEPRASCSEPIVSSRQVVAFPPRALNQPFVQLRDAFVKPRQVERVVKIIATEGATTAFSSILPVHQNQEPQQCSVKVSSRPAFL</sequence>
<proteinExistence type="predicted"/>
<accession>E9HL18</accession>
<feature type="region of interest" description="Disordered" evidence="1">
    <location>
        <begin position="1"/>
        <end position="20"/>
    </location>
</feature>
<keyword evidence="3" id="KW-1185">Reference proteome</keyword>
<dbReference type="KEGG" id="dpx:DAPPUDRAFT_115341"/>
<protein>
    <submittedName>
        <fullName evidence="2">Uncharacterized protein</fullName>
    </submittedName>
</protein>
<dbReference type="AlphaFoldDB" id="E9HL18"/>
<feature type="region of interest" description="Disordered" evidence="1">
    <location>
        <begin position="228"/>
        <end position="283"/>
    </location>
</feature>
<feature type="compositionally biased region" description="Basic and acidic residues" evidence="1">
    <location>
        <begin position="228"/>
        <end position="242"/>
    </location>
</feature>
<name>E9HL18_DAPPU</name>
<reference evidence="2 3" key="1">
    <citation type="journal article" date="2011" name="Science">
        <title>The ecoresponsive genome of Daphnia pulex.</title>
        <authorList>
            <person name="Colbourne J.K."/>
            <person name="Pfrender M.E."/>
            <person name="Gilbert D."/>
            <person name="Thomas W.K."/>
            <person name="Tucker A."/>
            <person name="Oakley T.H."/>
            <person name="Tokishita S."/>
            <person name="Aerts A."/>
            <person name="Arnold G.J."/>
            <person name="Basu M.K."/>
            <person name="Bauer D.J."/>
            <person name="Caceres C.E."/>
            <person name="Carmel L."/>
            <person name="Casola C."/>
            <person name="Choi J.H."/>
            <person name="Detter J.C."/>
            <person name="Dong Q."/>
            <person name="Dusheyko S."/>
            <person name="Eads B.D."/>
            <person name="Frohlich T."/>
            <person name="Geiler-Samerotte K.A."/>
            <person name="Gerlach D."/>
            <person name="Hatcher P."/>
            <person name="Jogdeo S."/>
            <person name="Krijgsveld J."/>
            <person name="Kriventseva E.V."/>
            <person name="Kultz D."/>
            <person name="Laforsch C."/>
            <person name="Lindquist E."/>
            <person name="Lopez J."/>
            <person name="Manak J.R."/>
            <person name="Muller J."/>
            <person name="Pangilinan J."/>
            <person name="Patwardhan R.P."/>
            <person name="Pitluck S."/>
            <person name="Pritham E.J."/>
            <person name="Rechtsteiner A."/>
            <person name="Rho M."/>
            <person name="Rogozin I.B."/>
            <person name="Sakarya O."/>
            <person name="Salamov A."/>
            <person name="Schaack S."/>
            <person name="Shapiro H."/>
            <person name="Shiga Y."/>
            <person name="Skalitzky C."/>
            <person name="Smith Z."/>
            <person name="Souvorov A."/>
            <person name="Sung W."/>
            <person name="Tang Z."/>
            <person name="Tsuchiya D."/>
            <person name="Tu H."/>
            <person name="Vos H."/>
            <person name="Wang M."/>
            <person name="Wolf Y.I."/>
            <person name="Yamagata H."/>
            <person name="Yamada T."/>
            <person name="Ye Y."/>
            <person name="Shaw J.R."/>
            <person name="Andrews J."/>
            <person name="Crease T.J."/>
            <person name="Tang H."/>
            <person name="Lucas S.M."/>
            <person name="Robertson H.M."/>
            <person name="Bork P."/>
            <person name="Koonin E.V."/>
            <person name="Zdobnov E.M."/>
            <person name="Grigoriev I.V."/>
            <person name="Lynch M."/>
            <person name="Boore J.L."/>
        </authorList>
    </citation>
    <scope>NUCLEOTIDE SEQUENCE [LARGE SCALE GENOMIC DNA]</scope>
</reference>
<evidence type="ECO:0000256" key="1">
    <source>
        <dbReference type="SAM" id="MobiDB-lite"/>
    </source>
</evidence>
<evidence type="ECO:0000313" key="3">
    <source>
        <dbReference type="Proteomes" id="UP000000305"/>
    </source>
</evidence>
<organism evidence="2 3">
    <name type="scientific">Daphnia pulex</name>
    <name type="common">Water flea</name>
    <dbReference type="NCBI Taxonomy" id="6669"/>
    <lineage>
        <taxon>Eukaryota</taxon>
        <taxon>Metazoa</taxon>
        <taxon>Ecdysozoa</taxon>
        <taxon>Arthropoda</taxon>
        <taxon>Crustacea</taxon>
        <taxon>Branchiopoda</taxon>
        <taxon>Diplostraca</taxon>
        <taxon>Cladocera</taxon>
        <taxon>Anomopoda</taxon>
        <taxon>Daphniidae</taxon>
        <taxon>Daphnia</taxon>
    </lineage>
</organism>
<feature type="compositionally biased region" description="Basic and acidic residues" evidence="1">
    <location>
        <begin position="249"/>
        <end position="263"/>
    </location>
</feature>
<evidence type="ECO:0000313" key="2">
    <source>
        <dbReference type="EMBL" id="EFX67567.1"/>
    </source>
</evidence>
<dbReference type="HOGENOM" id="CLU_744451_0_0_1"/>
<dbReference type="EMBL" id="GL732674">
    <property type="protein sequence ID" value="EFX67567.1"/>
    <property type="molecule type" value="Genomic_DNA"/>
</dbReference>